<dbReference type="PRINTS" id="PR00458">
    <property type="entry name" value="PEROXIDASE"/>
</dbReference>
<dbReference type="PANTHER" id="PTHR31356:SF53">
    <property type="entry name" value="HEME PEROXIDASE"/>
    <property type="match status" value="1"/>
</dbReference>
<dbReference type="GO" id="GO:0046872">
    <property type="term" value="F:metal ion binding"/>
    <property type="evidence" value="ECO:0007669"/>
    <property type="project" value="UniProtKB-UniRule"/>
</dbReference>
<name>A0AAV9ZIE6_9AGAR</name>
<keyword evidence="11" id="KW-1185">Reference proteome</keyword>
<keyword evidence="6 8" id="KW-0560">Oxidoreductase</keyword>
<dbReference type="EC" id="1.11.1.-" evidence="8"/>
<feature type="signal peptide" evidence="8">
    <location>
        <begin position="1"/>
        <end position="17"/>
    </location>
</feature>
<dbReference type="GO" id="GO:0000302">
    <property type="term" value="P:response to reactive oxygen species"/>
    <property type="evidence" value="ECO:0007669"/>
    <property type="project" value="TreeGrafter"/>
</dbReference>
<evidence type="ECO:0000256" key="2">
    <source>
        <dbReference type="ARBA" id="ARBA00005997"/>
    </source>
</evidence>
<comment type="caution">
    <text evidence="10">The sequence shown here is derived from an EMBL/GenBank/DDBJ whole genome shotgun (WGS) entry which is preliminary data.</text>
</comment>
<reference evidence="10 11" key="1">
    <citation type="journal article" date="2024" name="J Genomics">
        <title>Draft genome sequencing and assembly of Favolaschia claudopus CIRM-BRFM 2984 isolated from oak limbs.</title>
        <authorList>
            <person name="Navarro D."/>
            <person name="Drula E."/>
            <person name="Chaduli D."/>
            <person name="Cazenave R."/>
            <person name="Ahrendt S."/>
            <person name="Wang J."/>
            <person name="Lipzen A."/>
            <person name="Daum C."/>
            <person name="Barry K."/>
            <person name="Grigoriev I.V."/>
            <person name="Favel A."/>
            <person name="Rosso M.N."/>
            <person name="Martin F."/>
        </authorList>
    </citation>
    <scope>NUCLEOTIDE SEQUENCE [LARGE SCALE GENOMIC DNA]</scope>
    <source>
        <strain evidence="10 11">CIRM-BRFM 2984</strain>
    </source>
</reference>
<dbReference type="PROSITE" id="PS50873">
    <property type="entry name" value="PEROXIDASE_4"/>
    <property type="match status" value="1"/>
</dbReference>
<dbReference type="InterPro" id="IPR010255">
    <property type="entry name" value="Haem_peroxidase_sf"/>
</dbReference>
<keyword evidence="3 8" id="KW-0575">Peroxidase</keyword>
<evidence type="ECO:0000259" key="9">
    <source>
        <dbReference type="PROSITE" id="PS50873"/>
    </source>
</evidence>
<feature type="chain" id="PRO_5043107551" description="Peroxidase" evidence="8">
    <location>
        <begin position="18"/>
        <end position="529"/>
    </location>
</feature>
<protein>
    <recommendedName>
        <fullName evidence="8">Peroxidase</fullName>
        <ecNumber evidence="8">1.11.1.-</ecNumber>
    </recommendedName>
</protein>
<organism evidence="10 11">
    <name type="scientific">Favolaschia claudopus</name>
    <dbReference type="NCBI Taxonomy" id="2862362"/>
    <lineage>
        <taxon>Eukaryota</taxon>
        <taxon>Fungi</taxon>
        <taxon>Dikarya</taxon>
        <taxon>Basidiomycota</taxon>
        <taxon>Agaricomycotina</taxon>
        <taxon>Agaricomycetes</taxon>
        <taxon>Agaricomycetidae</taxon>
        <taxon>Agaricales</taxon>
        <taxon>Marasmiineae</taxon>
        <taxon>Mycenaceae</taxon>
        <taxon>Favolaschia</taxon>
    </lineage>
</organism>
<sequence length="529" mass="56499">MLTLASTLLATAAGATAYIWPSPQLDALEAARFDVFGINSASAFSGFIQPCDQFFSSFTGRSNAADWIRTAYHDMATFNSDDGTGGLDASIRFAEEQARPENVGDGFANTMQIITGQSNRYISIADSIALAALIAIENCGGPEIPFRGNRVDAIVPNSPGVPEPQQDIDAHIESFRKQGFTKEEMIGLVACGHSFGGVQHDAFPDTVPDLNDPDNTQSVQHFDTTFVTFDNNVATEYISGTTQNPLVAGHNDTTNSDKRIFMSDGNVTMRAFADSPSVFASTCSTLFARMLDTVPKETKLTEVITPMPVKPRNVLLTLDNSTLRLFGKVRLWNTAPSASRSVRLLYTTHLGTTGNVTLGDAGISSSTGNKYTSAWYSFNASFPSSFLGIDAVAGVTSLSFLIDGKLENQGGLGYAVQDGVLFSSTSCTIPGGKTVKFDVAVRKTASPIRVFLENIDTDSLGMPLITEIDVPRPANPISINDAYEIWSLDLPAAGASYGIGAEFPGGVKYSSEDLHHPSGGEFVFKICAS</sequence>
<dbReference type="GO" id="GO:0034599">
    <property type="term" value="P:cellular response to oxidative stress"/>
    <property type="evidence" value="ECO:0007669"/>
    <property type="project" value="InterPro"/>
</dbReference>
<keyword evidence="4" id="KW-0349">Heme</keyword>
<accession>A0AAV9ZIE6</accession>
<evidence type="ECO:0000256" key="1">
    <source>
        <dbReference type="ARBA" id="ARBA00003917"/>
    </source>
</evidence>
<dbReference type="PANTHER" id="PTHR31356">
    <property type="entry name" value="THYLAKOID LUMENAL 29 KDA PROTEIN, CHLOROPLASTIC-RELATED"/>
    <property type="match status" value="1"/>
</dbReference>
<evidence type="ECO:0000256" key="6">
    <source>
        <dbReference type="ARBA" id="ARBA00023002"/>
    </source>
</evidence>
<feature type="domain" description="Plant heme peroxidase family profile" evidence="9">
    <location>
        <begin position="64"/>
        <end position="330"/>
    </location>
</feature>
<keyword evidence="8" id="KW-0732">Signal</keyword>
<evidence type="ECO:0000256" key="3">
    <source>
        <dbReference type="ARBA" id="ARBA00022559"/>
    </source>
</evidence>
<gene>
    <name evidence="10" type="ORF">R3P38DRAFT_373863</name>
</gene>
<dbReference type="Gene3D" id="1.10.420.10">
    <property type="entry name" value="Peroxidase, domain 2"/>
    <property type="match status" value="1"/>
</dbReference>
<dbReference type="InterPro" id="IPR002207">
    <property type="entry name" value="Peroxidase_I"/>
</dbReference>
<dbReference type="Proteomes" id="UP001362999">
    <property type="component" value="Unassembled WGS sequence"/>
</dbReference>
<evidence type="ECO:0000256" key="4">
    <source>
        <dbReference type="ARBA" id="ARBA00022617"/>
    </source>
</evidence>
<evidence type="ECO:0000313" key="11">
    <source>
        <dbReference type="Proteomes" id="UP001362999"/>
    </source>
</evidence>
<keyword evidence="7" id="KW-0408">Iron</keyword>
<keyword evidence="5" id="KW-0479">Metal-binding</keyword>
<dbReference type="AlphaFoldDB" id="A0AAV9ZIE6"/>
<dbReference type="GO" id="GO:0042744">
    <property type="term" value="P:hydrogen peroxide catabolic process"/>
    <property type="evidence" value="ECO:0007669"/>
    <property type="project" value="TreeGrafter"/>
</dbReference>
<dbReference type="GO" id="GO:0004601">
    <property type="term" value="F:peroxidase activity"/>
    <property type="evidence" value="ECO:0007669"/>
    <property type="project" value="UniProtKB-KW"/>
</dbReference>
<comment type="similarity">
    <text evidence="2">Belongs to the peroxidase family. Cytochrome c peroxidase subfamily.</text>
</comment>
<dbReference type="Gene3D" id="1.10.520.10">
    <property type="match status" value="1"/>
</dbReference>
<dbReference type="Pfam" id="PF00141">
    <property type="entry name" value="peroxidase"/>
    <property type="match status" value="1"/>
</dbReference>
<dbReference type="InterPro" id="IPR002016">
    <property type="entry name" value="Haem_peroxidase"/>
</dbReference>
<evidence type="ECO:0000256" key="8">
    <source>
        <dbReference type="RuleBase" id="RU363051"/>
    </source>
</evidence>
<proteinExistence type="inferred from homology"/>
<dbReference type="PRINTS" id="PR00459">
    <property type="entry name" value="ASPEROXIDASE"/>
</dbReference>
<evidence type="ECO:0000256" key="7">
    <source>
        <dbReference type="ARBA" id="ARBA00023004"/>
    </source>
</evidence>
<evidence type="ECO:0000256" key="5">
    <source>
        <dbReference type="ARBA" id="ARBA00022723"/>
    </source>
</evidence>
<evidence type="ECO:0000313" key="10">
    <source>
        <dbReference type="EMBL" id="KAK6983986.1"/>
    </source>
</evidence>
<dbReference type="SUPFAM" id="SSF48113">
    <property type="entry name" value="Heme-dependent peroxidases"/>
    <property type="match status" value="1"/>
</dbReference>
<dbReference type="EMBL" id="JAWWNJ010000143">
    <property type="protein sequence ID" value="KAK6983986.1"/>
    <property type="molecule type" value="Genomic_DNA"/>
</dbReference>
<dbReference type="InterPro" id="IPR044831">
    <property type="entry name" value="Ccp1-like"/>
</dbReference>
<dbReference type="GO" id="GO:0020037">
    <property type="term" value="F:heme binding"/>
    <property type="evidence" value="ECO:0007669"/>
    <property type="project" value="UniProtKB-UniRule"/>
</dbReference>
<comment type="function">
    <text evidence="1">Destroys radicals which are normally produced within the cells and which are toxic to biological systems.</text>
</comment>